<organism evidence="1 2">
    <name type="scientific">Rotaria sordida</name>
    <dbReference type="NCBI Taxonomy" id="392033"/>
    <lineage>
        <taxon>Eukaryota</taxon>
        <taxon>Metazoa</taxon>
        <taxon>Spiralia</taxon>
        <taxon>Gnathifera</taxon>
        <taxon>Rotifera</taxon>
        <taxon>Eurotatoria</taxon>
        <taxon>Bdelloidea</taxon>
        <taxon>Philodinida</taxon>
        <taxon>Philodinidae</taxon>
        <taxon>Rotaria</taxon>
    </lineage>
</organism>
<reference evidence="1" key="1">
    <citation type="submission" date="2021-02" db="EMBL/GenBank/DDBJ databases">
        <authorList>
            <person name="Nowell W R."/>
        </authorList>
    </citation>
    <scope>NUCLEOTIDE SEQUENCE</scope>
</reference>
<dbReference type="AlphaFoldDB" id="A0A819MQ96"/>
<sequence>MILTIKGKQLPSYSVRTDAFMRWPTIPNKRVFDSYSHLEKFVRNVMDPRIIPSVTLYFSQPWHHNIGHALFDGLYPAYVALICFSPKHLHPFRIFAGIDNCNTCWSEDIYSRFGGLGILKQSVLNKMSKGHWFMFEELVMGSGTLCQRCTQPNLQLPGGVELDGSRLFRDR</sequence>
<evidence type="ECO:0000313" key="2">
    <source>
        <dbReference type="Proteomes" id="UP000663823"/>
    </source>
</evidence>
<accession>A0A819MQ96</accession>
<evidence type="ECO:0000313" key="1">
    <source>
        <dbReference type="EMBL" id="CAF3982589.1"/>
    </source>
</evidence>
<dbReference type="Proteomes" id="UP000663823">
    <property type="component" value="Unassembled WGS sequence"/>
</dbReference>
<gene>
    <name evidence="1" type="ORF">OTI717_LOCUS28029</name>
</gene>
<feature type="non-terminal residue" evidence="1">
    <location>
        <position position="171"/>
    </location>
</feature>
<protein>
    <submittedName>
        <fullName evidence="1">Uncharacterized protein</fullName>
    </submittedName>
</protein>
<comment type="caution">
    <text evidence="1">The sequence shown here is derived from an EMBL/GenBank/DDBJ whole genome shotgun (WGS) entry which is preliminary data.</text>
</comment>
<dbReference type="EMBL" id="CAJOAX010006499">
    <property type="protein sequence ID" value="CAF3982589.1"/>
    <property type="molecule type" value="Genomic_DNA"/>
</dbReference>
<proteinExistence type="predicted"/>
<name>A0A819MQ96_9BILA</name>